<evidence type="ECO:0000256" key="3">
    <source>
        <dbReference type="ARBA" id="ARBA00023163"/>
    </source>
</evidence>
<dbReference type="PANTHER" id="PTHR30146">
    <property type="entry name" value="LACI-RELATED TRANSCRIPTIONAL REPRESSOR"/>
    <property type="match status" value="1"/>
</dbReference>
<dbReference type="InterPro" id="IPR000843">
    <property type="entry name" value="HTH_LacI"/>
</dbReference>
<proteinExistence type="predicted"/>
<dbReference type="Pfam" id="PF13377">
    <property type="entry name" value="Peripla_BP_3"/>
    <property type="match status" value="1"/>
</dbReference>
<dbReference type="InterPro" id="IPR028082">
    <property type="entry name" value="Peripla_BP_I"/>
</dbReference>
<dbReference type="SMART" id="SM00354">
    <property type="entry name" value="HTH_LACI"/>
    <property type="match status" value="1"/>
</dbReference>
<dbReference type="InterPro" id="IPR010982">
    <property type="entry name" value="Lambda_DNA-bd_dom_sf"/>
</dbReference>
<dbReference type="Gene3D" id="1.10.260.40">
    <property type="entry name" value="lambda repressor-like DNA-binding domains"/>
    <property type="match status" value="1"/>
</dbReference>
<sequence length="342" mass="36405">MQLPGPPPTLEDVAVRAGVSRATVSRVINNQPRVSPETTAAVLAAAAELGYTPNAAARSLVTRRTGAVAVVLSEPENMIFDDPFFAAVVRTSFRELARHNQQMLLLLAHRAEQAERVGHFLRTGHVDGVLMFSPHRGDPLPELARELPLPVVFGGRPWLAEDGDSLHIVDADNHGGAELATRHLLARGRGNTVTITGPMDHRAAVDRLEGWRSATDSDRTATELRSAAGDFTRAGGERAMTELLARVPDLDGVFAASDHMAVGALAALRKAGREVPRDVSVVSFDDHPAIAASALPALTAVRQDPVGMVAEMVTNLHALLDGEDLAPSCRILPSTLTERASA</sequence>
<dbReference type="SUPFAM" id="SSF47413">
    <property type="entry name" value="lambda repressor-like DNA-binding domains"/>
    <property type="match status" value="1"/>
</dbReference>
<dbReference type="PROSITE" id="PS50932">
    <property type="entry name" value="HTH_LACI_2"/>
    <property type="match status" value="1"/>
</dbReference>
<dbReference type="CDD" id="cd01392">
    <property type="entry name" value="HTH_LacI"/>
    <property type="match status" value="1"/>
</dbReference>
<dbReference type="Pfam" id="PF00356">
    <property type="entry name" value="LacI"/>
    <property type="match status" value="1"/>
</dbReference>
<dbReference type="Proteomes" id="UP001589693">
    <property type="component" value="Unassembled WGS sequence"/>
</dbReference>
<dbReference type="PRINTS" id="PR00036">
    <property type="entry name" value="HTHLACI"/>
</dbReference>
<reference evidence="5 6" key="1">
    <citation type="submission" date="2024-09" db="EMBL/GenBank/DDBJ databases">
        <authorList>
            <person name="Sun Q."/>
            <person name="Mori K."/>
        </authorList>
    </citation>
    <scope>NUCLEOTIDE SEQUENCE [LARGE SCALE GENOMIC DNA]</scope>
    <source>
        <strain evidence="5 6">TBRC 7907</strain>
    </source>
</reference>
<gene>
    <name evidence="5" type="ORF">ACFFQA_32720</name>
</gene>
<dbReference type="Gene3D" id="3.40.50.2300">
    <property type="match status" value="2"/>
</dbReference>
<comment type="caution">
    <text evidence="5">The sequence shown here is derived from an EMBL/GenBank/DDBJ whole genome shotgun (WGS) entry which is preliminary data.</text>
</comment>
<dbReference type="EMBL" id="JBHLZU010000027">
    <property type="protein sequence ID" value="MFB9908726.1"/>
    <property type="molecule type" value="Genomic_DNA"/>
</dbReference>
<keyword evidence="6" id="KW-1185">Reference proteome</keyword>
<keyword evidence="2 5" id="KW-0238">DNA-binding</keyword>
<protein>
    <submittedName>
        <fullName evidence="5">LacI family DNA-binding transcriptional regulator</fullName>
    </submittedName>
</protein>
<dbReference type="InterPro" id="IPR046335">
    <property type="entry name" value="LacI/GalR-like_sensor"/>
</dbReference>
<accession>A0ABV6A6H6</accession>
<name>A0ABV6A6H6_9PSEU</name>
<keyword evidence="1" id="KW-0805">Transcription regulation</keyword>
<evidence type="ECO:0000256" key="2">
    <source>
        <dbReference type="ARBA" id="ARBA00023125"/>
    </source>
</evidence>
<dbReference type="SUPFAM" id="SSF53822">
    <property type="entry name" value="Periplasmic binding protein-like I"/>
    <property type="match status" value="1"/>
</dbReference>
<dbReference type="RefSeq" id="WP_377860685.1">
    <property type="nucleotide sequence ID" value="NZ_JBHLZU010000027.1"/>
</dbReference>
<evidence type="ECO:0000313" key="6">
    <source>
        <dbReference type="Proteomes" id="UP001589693"/>
    </source>
</evidence>
<dbReference type="PANTHER" id="PTHR30146:SF109">
    <property type="entry name" value="HTH-TYPE TRANSCRIPTIONAL REGULATOR GALS"/>
    <property type="match status" value="1"/>
</dbReference>
<organism evidence="5 6">
    <name type="scientific">Allokutzneria oryzae</name>
    <dbReference type="NCBI Taxonomy" id="1378989"/>
    <lineage>
        <taxon>Bacteria</taxon>
        <taxon>Bacillati</taxon>
        <taxon>Actinomycetota</taxon>
        <taxon>Actinomycetes</taxon>
        <taxon>Pseudonocardiales</taxon>
        <taxon>Pseudonocardiaceae</taxon>
        <taxon>Allokutzneria</taxon>
    </lineage>
</organism>
<dbReference type="CDD" id="cd06267">
    <property type="entry name" value="PBP1_LacI_sugar_binding-like"/>
    <property type="match status" value="1"/>
</dbReference>
<feature type="domain" description="HTH lacI-type" evidence="4">
    <location>
        <begin position="8"/>
        <end position="62"/>
    </location>
</feature>
<dbReference type="PROSITE" id="PS00356">
    <property type="entry name" value="HTH_LACI_1"/>
    <property type="match status" value="1"/>
</dbReference>
<evidence type="ECO:0000313" key="5">
    <source>
        <dbReference type="EMBL" id="MFB9908726.1"/>
    </source>
</evidence>
<dbReference type="GO" id="GO:0003677">
    <property type="term" value="F:DNA binding"/>
    <property type="evidence" value="ECO:0007669"/>
    <property type="project" value="UniProtKB-KW"/>
</dbReference>
<evidence type="ECO:0000259" key="4">
    <source>
        <dbReference type="PROSITE" id="PS50932"/>
    </source>
</evidence>
<keyword evidence="3" id="KW-0804">Transcription</keyword>
<evidence type="ECO:0000256" key="1">
    <source>
        <dbReference type="ARBA" id="ARBA00023015"/>
    </source>
</evidence>